<evidence type="ECO:0000313" key="1">
    <source>
        <dbReference type="EMBL" id="KZT07820.1"/>
    </source>
</evidence>
<keyword evidence="2" id="KW-1185">Reference proteome</keyword>
<dbReference type="Proteomes" id="UP000076871">
    <property type="component" value="Unassembled WGS sequence"/>
</dbReference>
<sequence>MDADGYWVLHPSSDEFPLTPPGVSFTTTWCKRAVDAQDMACRLTLCQSSVYSHLTKRSAPPHISFTTTQCKRAAFFVLHHHLTRAQPYLAGLPHPPPCLRRMTATREHEDLCKIRPPVIGDTGGGRRAR</sequence>
<dbReference type="AlphaFoldDB" id="A0A165EV24"/>
<protein>
    <submittedName>
        <fullName evidence="1">Uncharacterized protein</fullName>
    </submittedName>
</protein>
<gene>
    <name evidence="1" type="ORF">LAESUDRAFT_757967</name>
</gene>
<name>A0A165EV24_9APHY</name>
<dbReference type="InParanoid" id="A0A165EV24"/>
<dbReference type="EMBL" id="KV427617">
    <property type="protein sequence ID" value="KZT07820.1"/>
    <property type="molecule type" value="Genomic_DNA"/>
</dbReference>
<evidence type="ECO:0000313" key="2">
    <source>
        <dbReference type="Proteomes" id="UP000076871"/>
    </source>
</evidence>
<organism evidence="1 2">
    <name type="scientific">Laetiporus sulphureus 93-53</name>
    <dbReference type="NCBI Taxonomy" id="1314785"/>
    <lineage>
        <taxon>Eukaryota</taxon>
        <taxon>Fungi</taxon>
        <taxon>Dikarya</taxon>
        <taxon>Basidiomycota</taxon>
        <taxon>Agaricomycotina</taxon>
        <taxon>Agaricomycetes</taxon>
        <taxon>Polyporales</taxon>
        <taxon>Laetiporus</taxon>
    </lineage>
</organism>
<dbReference type="RefSeq" id="XP_040765560.1">
    <property type="nucleotide sequence ID" value="XM_040912385.1"/>
</dbReference>
<accession>A0A165EV24</accession>
<reference evidence="1 2" key="1">
    <citation type="journal article" date="2016" name="Mol. Biol. Evol.">
        <title>Comparative Genomics of Early-Diverging Mushroom-Forming Fungi Provides Insights into the Origins of Lignocellulose Decay Capabilities.</title>
        <authorList>
            <person name="Nagy L.G."/>
            <person name="Riley R."/>
            <person name="Tritt A."/>
            <person name="Adam C."/>
            <person name="Daum C."/>
            <person name="Floudas D."/>
            <person name="Sun H."/>
            <person name="Yadav J.S."/>
            <person name="Pangilinan J."/>
            <person name="Larsson K.H."/>
            <person name="Matsuura K."/>
            <person name="Barry K."/>
            <person name="Labutti K."/>
            <person name="Kuo R."/>
            <person name="Ohm R.A."/>
            <person name="Bhattacharya S.S."/>
            <person name="Shirouzu T."/>
            <person name="Yoshinaga Y."/>
            <person name="Martin F.M."/>
            <person name="Grigoriev I.V."/>
            <person name="Hibbett D.S."/>
        </authorList>
    </citation>
    <scope>NUCLEOTIDE SEQUENCE [LARGE SCALE GENOMIC DNA]</scope>
    <source>
        <strain evidence="1 2">93-53</strain>
    </source>
</reference>
<proteinExistence type="predicted"/>
<dbReference type="GeneID" id="63829413"/>